<dbReference type="EMBL" id="AP025564">
    <property type="protein sequence ID" value="BDE96903.1"/>
    <property type="molecule type" value="Genomic_DNA"/>
</dbReference>
<dbReference type="SMART" id="SM00530">
    <property type="entry name" value="HTH_XRE"/>
    <property type="match status" value="1"/>
</dbReference>
<dbReference type="CDD" id="cd02209">
    <property type="entry name" value="cupin_XRE_C"/>
    <property type="match status" value="1"/>
</dbReference>
<dbReference type="RefSeq" id="WP_102377637.1">
    <property type="nucleotide sequence ID" value="NZ_AP025564.1"/>
</dbReference>
<dbReference type="InterPro" id="IPR050807">
    <property type="entry name" value="TransReg_Diox_bact_type"/>
</dbReference>
<dbReference type="SUPFAM" id="SSF47413">
    <property type="entry name" value="lambda repressor-like DNA-binding domains"/>
    <property type="match status" value="1"/>
</dbReference>
<dbReference type="InterPro" id="IPR010982">
    <property type="entry name" value="Lambda_DNA-bd_dom_sf"/>
</dbReference>
<evidence type="ECO:0000313" key="3">
    <source>
        <dbReference type="EMBL" id="BDE96903.1"/>
    </source>
</evidence>
<dbReference type="InterPro" id="IPR011051">
    <property type="entry name" value="RmlC_Cupin_sf"/>
</dbReference>
<proteinExistence type="predicted"/>
<keyword evidence="1" id="KW-0238">DNA-binding</keyword>
<dbReference type="CDD" id="cd00093">
    <property type="entry name" value="HTH_XRE"/>
    <property type="match status" value="1"/>
</dbReference>
<name>A0ABM7WKK4_9ACTN</name>
<evidence type="ECO:0000313" key="4">
    <source>
        <dbReference type="Proteomes" id="UP001320544"/>
    </source>
</evidence>
<keyword evidence="4" id="KW-1185">Reference proteome</keyword>
<dbReference type="InterPro" id="IPR001387">
    <property type="entry name" value="Cro/C1-type_HTH"/>
</dbReference>
<dbReference type="SUPFAM" id="SSF51182">
    <property type="entry name" value="RmlC-like cupins"/>
    <property type="match status" value="1"/>
</dbReference>
<dbReference type="PANTHER" id="PTHR46797">
    <property type="entry name" value="HTH-TYPE TRANSCRIPTIONAL REGULATOR"/>
    <property type="match status" value="1"/>
</dbReference>
<feature type="domain" description="HTH cro/C1-type" evidence="2">
    <location>
        <begin position="11"/>
        <end position="65"/>
    </location>
</feature>
<gene>
    <name evidence="3" type="ORF">CE91St30_22360</name>
</gene>
<dbReference type="InterPro" id="IPR013096">
    <property type="entry name" value="Cupin_2"/>
</dbReference>
<accession>A0ABM7WKK4</accession>
<sequence length="192" mass="21244">MATENKLGGKITTLRESLHLTQDELALRCNCTPEVIRDLEDGKMAPSLAPLIKITRALGVRLGTLMDDDEALGPVYVKADEIEEATRATSLETISDAGDLRFFSLAEGRPSRHMDPFIITIKPSGETDHVLSQHEGEEFLYGMEGCVEIEYGKEIFVLHPGESIYYDSIVPHQVRAHDGQSAKFLAVVYTPI</sequence>
<reference evidence="3 4" key="1">
    <citation type="submission" date="2022-01" db="EMBL/GenBank/DDBJ databases">
        <title>Novel bile acid biosynthetic pathways are enriched in the microbiome of centenarians.</title>
        <authorList>
            <person name="Sato Y."/>
            <person name="Atarashi K."/>
            <person name="Plichta R.D."/>
            <person name="Arai Y."/>
            <person name="Sasajima S."/>
            <person name="Kearney M.S."/>
            <person name="Suda W."/>
            <person name="Takeshita K."/>
            <person name="Sasaki T."/>
            <person name="Okamoto S."/>
            <person name="Skelly N.A."/>
            <person name="Okamura Y."/>
            <person name="Vlamakis H."/>
            <person name="Li Y."/>
            <person name="Tanoue T."/>
            <person name="Takei H."/>
            <person name="Nittono H."/>
            <person name="Narushima S."/>
            <person name="Irie J."/>
            <person name="Itoh H."/>
            <person name="Moriya K."/>
            <person name="Sugiura Y."/>
            <person name="Suematsu M."/>
            <person name="Moritoki N."/>
            <person name="Shibata S."/>
            <person name="Littman R.D."/>
            <person name="Fischbach A.M."/>
            <person name="Uwamino Y."/>
            <person name="Inoue T."/>
            <person name="Honda A."/>
            <person name="Hattori M."/>
            <person name="Murai T."/>
            <person name="Xavier J.R."/>
            <person name="Hirose N."/>
            <person name="Honda K."/>
        </authorList>
    </citation>
    <scope>NUCLEOTIDE SEQUENCE [LARGE SCALE GENOMIC DNA]</scope>
    <source>
        <strain evidence="3 4">CE91-St30</strain>
    </source>
</reference>
<dbReference type="Pfam" id="PF07883">
    <property type="entry name" value="Cupin_2"/>
    <property type="match status" value="1"/>
</dbReference>
<protein>
    <submittedName>
        <fullName evidence="3">Transcriptional regulator</fullName>
    </submittedName>
</protein>
<evidence type="ECO:0000259" key="2">
    <source>
        <dbReference type="PROSITE" id="PS50943"/>
    </source>
</evidence>
<dbReference type="PANTHER" id="PTHR46797:SF19">
    <property type="entry name" value="BLL2473 PROTEIN"/>
    <property type="match status" value="1"/>
</dbReference>
<dbReference type="PROSITE" id="PS50943">
    <property type="entry name" value="HTH_CROC1"/>
    <property type="match status" value="1"/>
</dbReference>
<dbReference type="InterPro" id="IPR014710">
    <property type="entry name" value="RmlC-like_jellyroll"/>
</dbReference>
<dbReference type="Gene3D" id="1.10.260.40">
    <property type="entry name" value="lambda repressor-like DNA-binding domains"/>
    <property type="match status" value="1"/>
</dbReference>
<dbReference type="Pfam" id="PF01381">
    <property type="entry name" value="HTH_3"/>
    <property type="match status" value="1"/>
</dbReference>
<dbReference type="Gene3D" id="2.60.120.10">
    <property type="entry name" value="Jelly Rolls"/>
    <property type="match status" value="1"/>
</dbReference>
<organism evidence="3 4">
    <name type="scientific">Raoultibacter timonensis</name>
    <dbReference type="NCBI Taxonomy" id="1907662"/>
    <lineage>
        <taxon>Bacteria</taxon>
        <taxon>Bacillati</taxon>
        <taxon>Actinomycetota</taxon>
        <taxon>Coriobacteriia</taxon>
        <taxon>Eggerthellales</taxon>
        <taxon>Eggerthellaceae</taxon>
        <taxon>Raoultibacter</taxon>
    </lineage>
</organism>
<dbReference type="Proteomes" id="UP001320544">
    <property type="component" value="Chromosome"/>
</dbReference>
<evidence type="ECO:0000256" key="1">
    <source>
        <dbReference type="ARBA" id="ARBA00023125"/>
    </source>
</evidence>